<organism evidence="6 7">
    <name type="scientific">Ambrosia artemisiifolia</name>
    <name type="common">Common ragweed</name>
    <dbReference type="NCBI Taxonomy" id="4212"/>
    <lineage>
        <taxon>Eukaryota</taxon>
        <taxon>Viridiplantae</taxon>
        <taxon>Streptophyta</taxon>
        <taxon>Embryophyta</taxon>
        <taxon>Tracheophyta</taxon>
        <taxon>Spermatophyta</taxon>
        <taxon>Magnoliopsida</taxon>
        <taxon>eudicotyledons</taxon>
        <taxon>Gunneridae</taxon>
        <taxon>Pentapetalae</taxon>
        <taxon>asterids</taxon>
        <taxon>campanulids</taxon>
        <taxon>Asterales</taxon>
        <taxon>Asteraceae</taxon>
        <taxon>Asteroideae</taxon>
        <taxon>Heliantheae alliance</taxon>
        <taxon>Heliantheae</taxon>
        <taxon>Ambrosia</taxon>
    </lineage>
</organism>
<evidence type="ECO:0000256" key="1">
    <source>
        <dbReference type="ARBA" id="ARBA00004123"/>
    </source>
</evidence>
<feature type="non-terminal residue" evidence="6">
    <location>
        <position position="1"/>
    </location>
</feature>
<keyword evidence="7" id="KW-1185">Reference proteome</keyword>
<comment type="caution">
    <text evidence="6">The sequence shown here is derived from an EMBL/GenBank/DDBJ whole genome shotgun (WGS) entry which is preliminary data.</text>
</comment>
<name>A0AAD5BNI3_AMBAR</name>
<feature type="domain" description="Importin N-terminal" evidence="5">
    <location>
        <begin position="36"/>
        <end position="112"/>
    </location>
</feature>
<reference evidence="6" key="1">
    <citation type="submission" date="2022-06" db="EMBL/GenBank/DDBJ databases">
        <title>Uncovering the hologenomic basis of an extraordinary plant invasion.</title>
        <authorList>
            <person name="Bieker V.C."/>
            <person name="Martin M.D."/>
            <person name="Gilbert T."/>
            <person name="Hodgins K."/>
            <person name="Battlay P."/>
            <person name="Petersen B."/>
            <person name="Wilson J."/>
        </authorList>
    </citation>
    <scope>NUCLEOTIDE SEQUENCE</scope>
    <source>
        <strain evidence="6">AA19_3_7</strain>
        <tissue evidence="6">Leaf</tissue>
    </source>
</reference>
<dbReference type="GO" id="GO:0031267">
    <property type="term" value="F:small GTPase binding"/>
    <property type="evidence" value="ECO:0007669"/>
    <property type="project" value="InterPro"/>
</dbReference>
<dbReference type="PANTHER" id="PTHR10997">
    <property type="entry name" value="IMPORTIN-7, 8, 11"/>
    <property type="match status" value="1"/>
</dbReference>
<dbReference type="Pfam" id="PF03810">
    <property type="entry name" value="IBN_N"/>
    <property type="match status" value="1"/>
</dbReference>
<sequence length="890" mass="99135">AAELELGEGEGSLDMMELGHLLSNTLSADAQVRQSATQALEDLSSTPDFPLALLSIATTGGSPIAIAIAAATYLKNFTRRCYPLPSNNHFRDLLVRSLLQPQPPSILKLLIEAFRPIVDAEFVKNNLWPELVPELKLVIQDSDLVVTNTGNSRWKTLNALTLLHSLLRPFQYFLNPKLAKEPVPPQLELIALQILVPMTSLLHQFVQHVCVQHKPEMEVEKSLVVMTKCIYYAVRSHMPSTLVPLLPSLCHDLIQILHSLDGPLSQDAYTLRFKTAKRSLLIFSALITRHRKYSDKLMPDIIKSVVKLLCHITDFSKLDNLSERVVSLAFDVVSRLLETGPDVTEWEEDSDEYIRKNLPSEFEEISGFREDLFTPRKSALNLLGVISMSKGPPVVGSGTSKRKKGEKNKQKGRSCMGELLVLPYLSKFPIPSDVNSQVTNKTINDSIVFDSYYGVLMAYGSLVDFLTEQRATYTTGAIAQLAENEFSPPEWLPVLQIVVDRITSDNEEEMSIMFELLITLVEAGADVVAPHIPHIISLLAQHVIKHIPLIPEPWPQVVERGFAALSVMAQHWEGSLPDDVTNNVVVATGRSTIAKAFTDLLQVAWLTSAENESEVPESPPSCCIDDSSTLLTFIMSDVNENDDVQKQNVSKLLLVWAGLISNWNDWEEEEDSSIFSCIKEAAYLHKKVSLINFIRGSVSQHSIIEGICGFVSNAFSQYPSVISRASSSVHILVNLLTCSPEDERIMHAVTASFTQAAFSSFKEKQSKHSPLWKPLLLAICSCYLCYPEIVEKTLEEDQHDGLIAWAVALFSISSTKFEHGLSTESEMKLTVMTLAKLMPALHMRSQIREGLLWECLAAMMEASVRLKELQEEGQENDDENASDDQGDDEV</sequence>
<dbReference type="PROSITE" id="PS50166">
    <property type="entry name" value="IMPORTIN_B_NT"/>
    <property type="match status" value="1"/>
</dbReference>
<dbReference type="InterPro" id="IPR016024">
    <property type="entry name" value="ARM-type_fold"/>
</dbReference>
<feature type="region of interest" description="Disordered" evidence="4">
    <location>
        <begin position="868"/>
        <end position="890"/>
    </location>
</feature>
<evidence type="ECO:0000259" key="5">
    <source>
        <dbReference type="PROSITE" id="PS50166"/>
    </source>
</evidence>
<dbReference type="GO" id="GO:0005049">
    <property type="term" value="F:nuclear export signal receptor activity"/>
    <property type="evidence" value="ECO:0007669"/>
    <property type="project" value="TreeGrafter"/>
</dbReference>
<dbReference type="SMART" id="SM00913">
    <property type="entry name" value="IBN_N"/>
    <property type="match status" value="1"/>
</dbReference>
<evidence type="ECO:0000256" key="3">
    <source>
        <dbReference type="ARBA" id="ARBA00023242"/>
    </source>
</evidence>
<dbReference type="AlphaFoldDB" id="A0AAD5BNI3"/>
<dbReference type="Gene3D" id="1.25.10.10">
    <property type="entry name" value="Leucine-rich Repeat Variant"/>
    <property type="match status" value="1"/>
</dbReference>
<feature type="region of interest" description="Disordered" evidence="4">
    <location>
        <begin position="393"/>
        <end position="412"/>
    </location>
</feature>
<protein>
    <recommendedName>
        <fullName evidence="5">Importin N-terminal domain-containing protein</fullName>
    </recommendedName>
</protein>
<dbReference type="GO" id="GO:0006606">
    <property type="term" value="P:protein import into nucleus"/>
    <property type="evidence" value="ECO:0007669"/>
    <property type="project" value="TreeGrafter"/>
</dbReference>
<evidence type="ECO:0000256" key="2">
    <source>
        <dbReference type="ARBA" id="ARBA00022448"/>
    </source>
</evidence>
<comment type="subcellular location">
    <subcellularLocation>
        <location evidence="1">Nucleus</location>
    </subcellularLocation>
</comment>
<dbReference type="PANTHER" id="PTHR10997:SF29">
    <property type="entry name" value="ARM REPEAT SUPERFAMILY PROTEIN"/>
    <property type="match status" value="1"/>
</dbReference>
<evidence type="ECO:0000256" key="4">
    <source>
        <dbReference type="SAM" id="MobiDB-lite"/>
    </source>
</evidence>
<keyword evidence="2" id="KW-0813">Transport</keyword>
<feature type="compositionally biased region" description="Acidic residues" evidence="4">
    <location>
        <begin position="871"/>
        <end position="890"/>
    </location>
</feature>
<dbReference type="InterPro" id="IPR011989">
    <property type="entry name" value="ARM-like"/>
</dbReference>
<evidence type="ECO:0000313" key="7">
    <source>
        <dbReference type="Proteomes" id="UP001206925"/>
    </source>
</evidence>
<gene>
    <name evidence="6" type="ORF">M8C21_029972</name>
</gene>
<dbReference type="GO" id="GO:0005829">
    <property type="term" value="C:cytosol"/>
    <property type="evidence" value="ECO:0007669"/>
    <property type="project" value="TreeGrafter"/>
</dbReference>
<evidence type="ECO:0000313" key="6">
    <source>
        <dbReference type="EMBL" id="KAI7726662.1"/>
    </source>
</evidence>
<dbReference type="GO" id="GO:0006611">
    <property type="term" value="P:protein export from nucleus"/>
    <property type="evidence" value="ECO:0007669"/>
    <property type="project" value="TreeGrafter"/>
</dbReference>
<accession>A0AAD5BNI3</accession>
<dbReference type="InterPro" id="IPR001494">
    <property type="entry name" value="Importin-beta_N"/>
</dbReference>
<dbReference type="EMBL" id="JAMZMK010011611">
    <property type="protein sequence ID" value="KAI7726662.1"/>
    <property type="molecule type" value="Genomic_DNA"/>
</dbReference>
<feature type="compositionally biased region" description="Basic residues" evidence="4">
    <location>
        <begin position="400"/>
        <end position="412"/>
    </location>
</feature>
<dbReference type="Proteomes" id="UP001206925">
    <property type="component" value="Unassembled WGS sequence"/>
</dbReference>
<dbReference type="GO" id="GO:0005635">
    <property type="term" value="C:nuclear envelope"/>
    <property type="evidence" value="ECO:0007669"/>
    <property type="project" value="TreeGrafter"/>
</dbReference>
<dbReference type="SUPFAM" id="SSF48371">
    <property type="entry name" value="ARM repeat"/>
    <property type="match status" value="1"/>
</dbReference>
<keyword evidence="3" id="KW-0539">Nucleus</keyword>
<proteinExistence type="predicted"/>